<evidence type="ECO:0000256" key="8">
    <source>
        <dbReference type="ARBA" id="ARBA00023204"/>
    </source>
</evidence>
<evidence type="ECO:0000313" key="13">
    <source>
        <dbReference type="Proteomes" id="UP000237104"/>
    </source>
</evidence>
<dbReference type="GO" id="GO:0006281">
    <property type="term" value="P:DNA repair"/>
    <property type="evidence" value="ECO:0007669"/>
    <property type="project" value="UniProtKB-KW"/>
</dbReference>
<protein>
    <recommendedName>
        <fullName evidence="1">DNA-directed DNA polymerase</fullName>
        <ecNumber evidence="1">2.7.7.7</ecNumber>
    </recommendedName>
</protein>
<name>A0A2S3Z740_9MICO</name>
<dbReference type="EMBL" id="PPXF01000058">
    <property type="protein sequence ID" value="POH61403.1"/>
    <property type="molecule type" value="Genomic_DNA"/>
</dbReference>
<keyword evidence="3" id="KW-0808">Transferase</keyword>
<comment type="caution">
    <text evidence="12">The sequence shown here is derived from an EMBL/GenBank/DDBJ whole genome shotgun (WGS) entry which is preliminary data.</text>
</comment>
<proteinExistence type="predicted"/>
<dbReference type="Pfam" id="PF07733">
    <property type="entry name" value="DNA_pol3_alpha"/>
    <property type="match status" value="1"/>
</dbReference>
<dbReference type="PANTHER" id="PTHR32294">
    <property type="entry name" value="DNA POLYMERASE III SUBUNIT ALPHA"/>
    <property type="match status" value="1"/>
</dbReference>
<dbReference type="GO" id="GO:0006260">
    <property type="term" value="P:DNA replication"/>
    <property type="evidence" value="ECO:0007669"/>
    <property type="project" value="UniProtKB-KW"/>
</dbReference>
<evidence type="ECO:0000256" key="10">
    <source>
        <dbReference type="SAM" id="MobiDB-lite"/>
    </source>
</evidence>
<dbReference type="InterPro" id="IPR011708">
    <property type="entry name" value="DNA_pol3_alpha_NTPase_dom"/>
</dbReference>
<dbReference type="PANTHER" id="PTHR32294:SF4">
    <property type="entry name" value="ERROR-PRONE DNA POLYMERASE"/>
    <property type="match status" value="1"/>
</dbReference>
<dbReference type="CDD" id="cd04485">
    <property type="entry name" value="DnaE_OBF"/>
    <property type="match status" value="1"/>
</dbReference>
<dbReference type="AlphaFoldDB" id="A0A2S3Z740"/>
<keyword evidence="8" id="KW-0234">DNA repair</keyword>
<keyword evidence="7" id="KW-0239">DNA-directed DNA polymerase</keyword>
<dbReference type="InterPro" id="IPR041931">
    <property type="entry name" value="DNA_pol3_alpha_thumb_dom"/>
</dbReference>
<evidence type="ECO:0000256" key="5">
    <source>
        <dbReference type="ARBA" id="ARBA00022705"/>
    </source>
</evidence>
<accession>A0A2S3Z740</accession>
<keyword evidence="4" id="KW-0548">Nucleotidyltransferase</keyword>
<evidence type="ECO:0000256" key="6">
    <source>
        <dbReference type="ARBA" id="ARBA00022763"/>
    </source>
</evidence>
<evidence type="ECO:0000259" key="11">
    <source>
        <dbReference type="SMART" id="SM00481"/>
    </source>
</evidence>
<gene>
    <name evidence="12" type="ORF">C3B59_12170</name>
</gene>
<reference evidence="12 13" key="1">
    <citation type="submission" date="2018-01" db="EMBL/GenBank/DDBJ databases">
        <title>Cryobacterium sp. nov., from glaciers in China.</title>
        <authorList>
            <person name="Liu Q."/>
            <person name="Xin Y.-H."/>
        </authorList>
    </citation>
    <scope>NUCLEOTIDE SEQUENCE [LARGE SCALE GENOMIC DNA]</scope>
    <source>
        <strain evidence="12 13">TMB1-8</strain>
    </source>
</reference>
<dbReference type="InterPro" id="IPR003141">
    <property type="entry name" value="Pol/His_phosphatase_N"/>
</dbReference>
<evidence type="ECO:0000313" key="12">
    <source>
        <dbReference type="EMBL" id="POH61403.1"/>
    </source>
</evidence>
<evidence type="ECO:0000256" key="1">
    <source>
        <dbReference type="ARBA" id="ARBA00012417"/>
    </source>
</evidence>
<evidence type="ECO:0000256" key="3">
    <source>
        <dbReference type="ARBA" id="ARBA00022679"/>
    </source>
</evidence>
<feature type="domain" description="Polymerase/histidinol phosphatase N-terminal" evidence="11">
    <location>
        <begin position="36"/>
        <end position="103"/>
    </location>
</feature>
<dbReference type="GO" id="GO:0008408">
    <property type="term" value="F:3'-5' exonuclease activity"/>
    <property type="evidence" value="ECO:0007669"/>
    <property type="project" value="InterPro"/>
</dbReference>
<dbReference type="Gene3D" id="1.10.150.870">
    <property type="match status" value="1"/>
</dbReference>
<dbReference type="Gene3D" id="1.10.10.1600">
    <property type="entry name" value="Bacterial DNA polymerase III alpha subunit, thumb domain"/>
    <property type="match status" value="1"/>
</dbReference>
<evidence type="ECO:0000256" key="4">
    <source>
        <dbReference type="ARBA" id="ARBA00022695"/>
    </source>
</evidence>
<dbReference type="Pfam" id="PF17657">
    <property type="entry name" value="DNA_pol3_finger"/>
    <property type="match status" value="1"/>
</dbReference>
<comment type="catalytic activity">
    <reaction evidence="9">
        <text>DNA(n) + a 2'-deoxyribonucleoside 5'-triphosphate = DNA(n+1) + diphosphate</text>
        <dbReference type="Rhea" id="RHEA:22508"/>
        <dbReference type="Rhea" id="RHEA-COMP:17339"/>
        <dbReference type="Rhea" id="RHEA-COMP:17340"/>
        <dbReference type="ChEBI" id="CHEBI:33019"/>
        <dbReference type="ChEBI" id="CHEBI:61560"/>
        <dbReference type="ChEBI" id="CHEBI:173112"/>
        <dbReference type="EC" id="2.7.7.7"/>
    </reaction>
</comment>
<dbReference type="OrthoDB" id="9803237at2"/>
<evidence type="ECO:0000256" key="9">
    <source>
        <dbReference type="ARBA" id="ARBA00049244"/>
    </source>
</evidence>
<keyword evidence="6" id="KW-0227">DNA damage</keyword>
<keyword evidence="2" id="KW-0963">Cytoplasm</keyword>
<feature type="compositionally biased region" description="Low complexity" evidence="10">
    <location>
        <begin position="1"/>
        <end position="24"/>
    </location>
</feature>
<organism evidence="12 13">
    <name type="scientific">Cryobacterium zongtaii</name>
    <dbReference type="NCBI Taxonomy" id="1259217"/>
    <lineage>
        <taxon>Bacteria</taxon>
        <taxon>Bacillati</taxon>
        <taxon>Actinomycetota</taxon>
        <taxon>Actinomycetes</taxon>
        <taxon>Micrococcales</taxon>
        <taxon>Microbacteriaceae</taxon>
        <taxon>Cryobacterium</taxon>
    </lineage>
</organism>
<dbReference type="GO" id="GO:0003887">
    <property type="term" value="F:DNA-directed DNA polymerase activity"/>
    <property type="evidence" value="ECO:0007669"/>
    <property type="project" value="UniProtKB-KW"/>
</dbReference>
<feature type="region of interest" description="Disordered" evidence="10">
    <location>
        <begin position="1"/>
        <end position="27"/>
    </location>
</feature>
<dbReference type="Pfam" id="PF14579">
    <property type="entry name" value="HHH_6"/>
    <property type="match status" value="1"/>
</dbReference>
<dbReference type="EC" id="2.7.7.7" evidence="1"/>
<keyword evidence="5" id="KW-0235">DNA replication</keyword>
<dbReference type="Proteomes" id="UP000237104">
    <property type="component" value="Unassembled WGS sequence"/>
</dbReference>
<dbReference type="NCBIfam" id="TIGR00594">
    <property type="entry name" value="polc"/>
    <property type="match status" value="1"/>
</dbReference>
<dbReference type="Pfam" id="PF02811">
    <property type="entry name" value="PHP"/>
    <property type="match status" value="1"/>
</dbReference>
<sequence>MPPRAARTSTGTTCATTPTAPGCSRSTGGDAAMSFPHLHVASAYSTHYGVTLPEALAGQAAADGATFLAVTDRNGLYGAVKHVRACVAAGIRPGLGADLEVHDDDTLTSLGRVVVLAHGGSSELSSAGRGYAALCRAVSSAHETTVRLSGHPPSIPRSRLAELAGLNSLTVLLGPASDVGHAIERRDNPLARATLAEWQRIMPPQSLALEVVCHLTEPGMPGSVAPATRMLALAEYARLPAVLSNAVRYGTADEAVTADLADAARHLTPLAQLIQPPHAQPLGTQTEARPLQVDPLQVNGQAWLKPAAAMRQVARMVVDAGQHSDGALARLLRDTHDLAERCALDPVGDIGLGRPRMPEASVIGVTRDPLAELWARARHGIDERYADAGRRGLTAAHDRLAHEMATVESLGFASYFLTVATVADLVRDMGIRIQARGSGVGSVLNYALHTSSVEPIGNGLLWERFLSPERQTLPDIDLDVESARRHDIYRKVFETFGASRVSLMSMTNAYRGRGAVRDAGLALGMPDAQVATIAKQMWRFNARDFRAALAEKPELEELAAEVRESSQLDLLVDLTARLDRLPRHISVHPCGVILSDASLLDRTPVQASGMGLPMSQFDKHDMDPMGLIKLDILGVRMQSAMAHAVEEHHRLTGEHIDLDRVPLDDPATFELIRSTRTLGIFQIESPGQMELVGKLQPEVFNDLTVEISLFRPGPMKNNMPLRYLEARHGEVAPDYIHPRFEPILRETNGVVIFHEQVMRLFDELTGCGLGHADVLRRHLGRPEQLSVIEAYVRENALGRGFDAGTIARVWTVLAGFGSFGFAKAHGAAFALPTYQSAWLKTHHPAAFLAGLLTHDPGMWPKDLLVAEARVLGVPVLGLDVQHSALDYRVESVGDGQGIRMPLPELSGSSDAERARIVRHQPFTSLQDFRDRVHPRRRTFEALARVGALDSFIDHDRNRRHELLAHIQSLRGTAITIADDQLAFEVPLPVLDYEGARFDTVTSLQLRGRTQSDLELLDTGLAVAGHRMRKYYPLFAELGVTPAAQLATLPGGSDVLLAGVRRATNTPPMRDGRRVVFVSLDDGTGPVANVVFFHDAQERIGGGVFQTELMLVRGRTRRSGARGVSVTGEGMWDLVTVARDRARAQAKALKAAKAAALDAEPSVAEAAAAAAARPPIRRAGGSGTTEFDLWSTQSA</sequence>
<evidence type="ECO:0000256" key="7">
    <source>
        <dbReference type="ARBA" id="ARBA00022932"/>
    </source>
</evidence>
<dbReference type="SMART" id="SM00481">
    <property type="entry name" value="POLIIIAc"/>
    <property type="match status" value="1"/>
</dbReference>
<evidence type="ECO:0000256" key="2">
    <source>
        <dbReference type="ARBA" id="ARBA00022490"/>
    </source>
</evidence>
<dbReference type="InterPro" id="IPR029460">
    <property type="entry name" value="DNAPol_HHH"/>
</dbReference>
<dbReference type="Gene3D" id="3.20.20.140">
    <property type="entry name" value="Metal-dependent hydrolases"/>
    <property type="match status" value="1"/>
</dbReference>
<dbReference type="CDD" id="cd07431">
    <property type="entry name" value="PHP_PolIIIA"/>
    <property type="match status" value="1"/>
</dbReference>
<feature type="region of interest" description="Disordered" evidence="10">
    <location>
        <begin position="1170"/>
        <end position="1194"/>
    </location>
</feature>
<dbReference type="InterPro" id="IPR004013">
    <property type="entry name" value="PHP_dom"/>
</dbReference>
<dbReference type="InterPro" id="IPR040982">
    <property type="entry name" value="DNA_pol3_finger"/>
</dbReference>
<dbReference type="InterPro" id="IPR004805">
    <property type="entry name" value="DnaE2/DnaE/PolC"/>
</dbReference>